<dbReference type="OrthoDB" id="427186at2759"/>
<dbReference type="Proteomes" id="UP000789595">
    <property type="component" value="Unassembled WGS sequence"/>
</dbReference>
<dbReference type="GO" id="GO:0016579">
    <property type="term" value="P:protein deubiquitination"/>
    <property type="evidence" value="ECO:0007669"/>
    <property type="project" value="TreeGrafter"/>
</dbReference>
<feature type="active site" description="Proton donor" evidence="7">
    <location>
        <position position="197"/>
    </location>
</feature>
<evidence type="ECO:0000313" key="11">
    <source>
        <dbReference type="Proteomes" id="UP000789595"/>
    </source>
</evidence>
<sequence length="265" mass="28828">MADSTNEATKPIGWLPLESNPEVLNPFLWKLGVPGEWGFCDVFGLDPELLAMVPRPCMALCLLFPCAKIAKERRPALRAARRDRVEADKADPDNDEARIRNEAEGGVFFLEQVEGTGNACGTVACIHAVGNAVAGQAFHVPWETPLGKYITEASKDHTPKERGNRLLAATDLHQAADDTARSGQTEGAGTDDAGDRHFVCFCERGGRLFELDGRNIGVDDEAFPVDHGPTTPENFVNDAARVIRDEFVALDADNPNFNVVAFVQL</sequence>
<evidence type="ECO:0000256" key="7">
    <source>
        <dbReference type="PROSITE-ProRule" id="PRU01393"/>
    </source>
</evidence>
<keyword evidence="3 7" id="KW-0645">Protease</keyword>
<dbReference type="GO" id="GO:0005737">
    <property type="term" value="C:cytoplasm"/>
    <property type="evidence" value="ECO:0007669"/>
    <property type="project" value="TreeGrafter"/>
</dbReference>
<evidence type="ECO:0000256" key="6">
    <source>
        <dbReference type="ARBA" id="ARBA00022807"/>
    </source>
</evidence>
<evidence type="ECO:0000256" key="4">
    <source>
        <dbReference type="ARBA" id="ARBA00022786"/>
    </source>
</evidence>
<dbReference type="Pfam" id="PF01088">
    <property type="entry name" value="Peptidase_C12"/>
    <property type="match status" value="1"/>
</dbReference>
<dbReference type="SUPFAM" id="SSF54001">
    <property type="entry name" value="Cysteine proteinases"/>
    <property type="match status" value="1"/>
</dbReference>
<dbReference type="PANTHER" id="PTHR10589:SF17">
    <property type="entry name" value="UBIQUITIN CARBOXYL-TERMINAL HYDROLASE"/>
    <property type="match status" value="1"/>
</dbReference>
<dbReference type="PANTHER" id="PTHR10589">
    <property type="entry name" value="UBIQUITIN CARBOXYL-TERMINAL HYDROLASE"/>
    <property type="match status" value="1"/>
</dbReference>
<evidence type="ECO:0000256" key="3">
    <source>
        <dbReference type="ARBA" id="ARBA00022670"/>
    </source>
</evidence>
<dbReference type="GO" id="GO:0004843">
    <property type="term" value="F:cysteine-type deubiquitinase activity"/>
    <property type="evidence" value="ECO:0007669"/>
    <property type="project" value="UniProtKB-UniRule"/>
</dbReference>
<dbReference type="InterPro" id="IPR036959">
    <property type="entry name" value="Peptidase_C12_UCH_sf"/>
</dbReference>
<dbReference type="Gene3D" id="3.40.532.10">
    <property type="entry name" value="Peptidase C12, ubiquitin carboxyl-terminal hydrolase"/>
    <property type="match status" value="1"/>
</dbReference>
<evidence type="ECO:0000313" key="10">
    <source>
        <dbReference type="EMBL" id="CAH0364640.1"/>
    </source>
</evidence>
<reference evidence="10" key="1">
    <citation type="submission" date="2021-11" db="EMBL/GenBank/DDBJ databases">
        <authorList>
            <consortium name="Genoscope - CEA"/>
            <person name="William W."/>
        </authorList>
    </citation>
    <scope>NUCLEOTIDE SEQUENCE</scope>
</reference>
<dbReference type="EC" id="3.4.19.12" evidence="8"/>
<dbReference type="GO" id="GO:0006511">
    <property type="term" value="P:ubiquitin-dependent protein catabolic process"/>
    <property type="evidence" value="ECO:0007669"/>
    <property type="project" value="UniProtKB-UniRule"/>
</dbReference>
<organism evidence="10 11">
    <name type="scientific">Pelagomonas calceolata</name>
    <dbReference type="NCBI Taxonomy" id="35677"/>
    <lineage>
        <taxon>Eukaryota</taxon>
        <taxon>Sar</taxon>
        <taxon>Stramenopiles</taxon>
        <taxon>Ochrophyta</taxon>
        <taxon>Pelagophyceae</taxon>
        <taxon>Pelagomonadales</taxon>
        <taxon>Pelagomonadaceae</taxon>
        <taxon>Pelagomonas</taxon>
    </lineage>
</organism>
<evidence type="ECO:0000259" key="9">
    <source>
        <dbReference type="PROSITE" id="PS52048"/>
    </source>
</evidence>
<dbReference type="InterPro" id="IPR001578">
    <property type="entry name" value="Peptidase_C12_UCH"/>
</dbReference>
<gene>
    <name evidence="10" type="ORF">PECAL_1P10130</name>
</gene>
<accession>A0A8J2S6E8</accession>
<feature type="site" description="Important for enzyme activity" evidence="7">
    <location>
        <position position="212"/>
    </location>
</feature>
<feature type="domain" description="UCH catalytic" evidence="9">
    <location>
        <begin position="13"/>
        <end position="264"/>
    </location>
</feature>
<evidence type="ECO:0000256" key="5">
    <source>
        <dbReference type="ARBA" id="ARBA00022801"/>
    </source>
</evidence>
<evidence type="ECO:0000256" key="8">
    <source>
        <dbReference type="RuleBase" id="RU361215"/>
    </source>
</evidence>
<dbReference type="PRINTS" id="PR00707">
    <property type="entry name" value="UBCTHYDRLASE"/>
</dbReference>
<comment type="catalytic activity">
    <reaction evidence="1 7 8">
        <text>Thiol-dependent hydrolysis of ester, thioester, amide, peptide and isopeptide bonds formed by the C-terminal Gly of ubiquitin (a 76-residue protein attached to proteins as an intracellular targeting signal).</text>
        <dbReference type="EC" id="3.4.19.12"/>
    </reaction>
</comment>
<name>A0A8J2S6E8_9STRA</name>
<keyword evidence="11" id="KW-1185">Reference proteome</keyword>
<comment type="similarity">
    <text evidence="2 7 8">Belongs to the peptidase C12 family.</text>
</comment>
<feature type="active site" description="Nucleophile" evidence="7">
    <location>
        <position position="120"/>
    </location>
</feature>
<keyword evidence="4 7" id="KW-0833">Ubl conjugation pathway</keyword>
<keyword evidence="5 7" id="KW-0378">Hydrolase</keyword>
<evidence type="ECO:0000256" key="2">
    <source>
        <dbReference type="ARBA" id="ARBA00009326"/>
    </source>
</evidence>
<keyword evidence="6 7" id="KW-0788">Thiol protease</keyword>
<feature type="site" description="Transition state stabilizer" evidence="7">
    <location>
        <position position="112"/>
    </location>
</feature>
<dbReference type="InterPro" id="IPR038765">
    <property type="entry name" value="Papain-like_cys_pep_sf"/>
</dbReference>
<comment type="caution">
    <text evidence="10">The sequence shown here is derived from an EMBL/GenBank/DDBJ whole genome shotgun (WGS) entry which is preliminary data.</text>
</comment>
<dbReference type="AlphaFoldDB" id="A0A8J2S6E8"/>
<dbReference type="EMBL" id="CAKKNE010000001">
    <property type="protein sequence ID" value="CAH0364640.1"/>
    <property type="molecule type" value="Genomic_DNA"/>
</dbReference>
<protein>
    <recommendedName>
        <fullName evidence="8">Ubiquitin carboxyl-terminal hydrolase</fullName>
        <ecNumber evidence="8">3.4.19.12</ecNumber>
    </recommendedName>
</protein>
<proteinExistence type="inferred from homology"/>
<dbReference type="PROSITE" id="PS52048">
    <property type="entry name" value="UCH_DOMAIN"/>
    <property type="match status" value="1"/>
</dbReference>
<evidence type="ECO:0000256" key="1">
    <source>
        <dbReference type="ARBA" id="ARBA00000707"/>
    </source>
</evidence>